<evidence type="ECO:0000313" key="3">
    <source>
        <dbReference type="Proteomes" id="UP000243579"/>
    </source>
</evidence>
<dbReference type="Proteomes" id="UP000243579">
    <property type="component" value="Unassembled WGS sequence"/>
</dbReference>
<organism evidence="2 3">
    <name type="scientific">Achlya hypogyna</name>
    <name type="common">Oomycete</name>
    <name type="synonym">Protoachlya hypogyna</name>
    <dbReference type="NCBI Taxonomy" id="1202772"/>
    <lineage>
        <taxon>Eukaryota</taxon>
        <taxon>Sar</taxon>
        <taxon>Stramenopiles</taxon>
        <taxon>Oomycota</taxon>
        <taxon>Saprolegniomycetes</taxon>
        <taxon>Saprolegniales</taxon>
        <taxon>Achlyaceae</taxon>
        <taxon>Achlya</taxon>
    </lineage>
</organism>
<comment type="caution">
    <text evidence="2">The sequence shown here is derived from an EMBL/GenBank/DDBJ whole genome shotgun (WGS) entry which is preliminary data.</text>
</comment>
<name>A0A1V9YQ93_ACHHY</name>
<feature type="domain" description="Oxidoreductase-like" evidence="1">
    <location>
        <begin position="87"/>
        <end position="123"/>
    </location>
</feature>
<evidence type="ECO:0000313" key="2">
    <source>
        <dbReference type="EMBL" id="OQR87905.1"/>
    </source>
</evidence>
<dbReference type="OrthoDB" id="61366at2759"/>
<dbReference type="Pfam" id="PF09791">
    <property type="entry name" value="Oxidored-like"/>
    <property type="match status" value="1"/>
</dbReference>
<dbReference type="InterPro" id="IPR019180">
    <property type="entry name" value="Oxidoreductase-like_N"/>
</dbReference>
<proteinExistence type="predicted"/>
<keyword evidence="3" id="KW-1185">Reference proteome</keyword>
<accession>A0A1V9YQ93</accession>
<evidence type="ECO:0000259" key="1">
    <source>
        <dbReference type="Pfam" id="PF09791"/>
    </source>
</evidence>
<protein>
    <recommendedName>
        <fullName evidence="1">Oxidoreductase-like domain-containing protein</fullName>
    </recommendedName>
</protein>
<gene>
    <name evidence="2" type="ORF">ACHHYP_20347</name>
</gene>
<dbReference type="AlphaFoldDB" id="A0A1V9YQ93"/>
<dbReference type="EMBL" id="JNBR01001420">
    <property type="protein sequence ID" value="OQR87905.1"/>
    <property type="molecule type" value="Genomic_DNA"/>
</dbReference>
<sequence>MLRRLVIAGKASERSFGTRAPRVRDLVVLAPGVPERHGLSAGVVAKVLLHDAKDATTPYRLEIPNSLEKPWFSSTDIVLADPLAAQPAPEPPGAHECCGSSCPNCVWIKHWAECQEWELEQQAA</sequence>
<reference evidence="2 3" key="1">
    <citation type="journal article" date="2014" name="Genome Biol. Evol.">
        <title>The secreted proteins of Achlya hypogyna and Thraustotheca clavata identify the ancestral oomycete secretome and reveal gene acquisitions by horizontal gene transfer.</title>
        <authorList>
            <person name="Misner I."/>
            <person name="Blouin N."/>
            <person name="Leonard G."/>
            <person name="Richards T.A."/>
            <person name="Lane C.E."/>
        </authorList>
    </citation>
    <scope>NUCLEOTIDE SEQUENCE [LARGE SCALE GENOMIC DNA]</scope>
    <source>
        <strain evidence="2 3">ATCC 48635</strain>
    </source>
</reference>